<reference evidence="10 11" key="1">
    <citation type="submission" date="2019-11" db="EMBL/GenBank/DDBJ databases">
        <title>P. haliotis isolates from Z. marina roots.</title>
        <authorList>
            <person name="Cohen M."/>
            <person name="Jospin G."/>
            <person name="Eisen J.A."/>
            <person name="Coil D.A."/>
        </authorList>
    </citation>
    <scope>NUCLEOTIDE SEQUENCE [LARGE SCALE GENOMIC DNA]</scope>
    <source>
        <strain evidence="10 11">UCD-MCMsp1aY</strain>
    </source>
</reference>
<keyword evidence="5 7" id="KW-0472">Membrane</keyword>
<comment type="similarity">
    <text evidence="6">Belongs to the ABC-4 integral membrane protein family.</text>
</comment>
<dbReference type="OrthoDB" id="9770036at2"/>
<evidence type="ECO:0000256" key="1">
    <source>
        <dbReference type="ARBA" id="ARBA00004651"/>
    </source>
</evidence>
<keyword evidence="2" id="KW-1003">Cell membrane</keyword>
<keyword evidence="11" id="KW-1185">Reference proteome</keyword>
<evidence type="ECO:0000259" key="9">
    <source>
        <dbReference type="Pfam" id="PF12704"/>
    </source>
</evidence>
<gene>
    <name evidence="10" type="ORF">GNP35_07740</name>
</gene>
<organism evidence="10 11">
    <name type="scientific">Psychrosphaera haliotis</name>
    <dbReference type="NCBI Taxonomy" id="555083"/>
    <lineage>
        <taxon>Bacteria</taxon>
        <taxon>Pseudomonadati</taxon>
        <taxon>Pseudomonadota</taxon>
        <taxon>Gammaproteobacteria</taxon>
        <taxon>Alteromonadales</taxon>
        <taxon>Pseudoalteromonadaceae</taxon>
        <taxon>Psychrosphaera</taxon>
    </lineage>
</organism>
<sequence>MLEIKPIFNSLLRSKAGAVMLLIQIAITTAIVSNASFIANDRIEFLTQETGYPEDEIFSFTTMTFDKELDLSQKFEETETMLRNVPGVKNAALFNAVPLSGSGSGGGLRLTPATEGGQDVRTSYFLSDENALDTLGISLIEGRNFRADEVIISESRDVFPEVVVVTKALGLELFPEGNALGQTVFFGVSPMKIIGITEPMKSAWLKDSRPDNVSIMPFVGASMFQKIIVRTEPEQRSAIMRQVEDLMIQDHNKRVIIGVQGMDDDKREYNSSDILMLRMLITLIVVLVLITGLGIFGLTVFNINKRTKQIGTRRALGARKSDIVRYFLIENAIICVFGIALGAVAAILMGQMLLESYSMPALNSIYVAVTAIFIFIASLLSVVMPATKAANISPSIATRSI</sequence>
<name>A0A6N8FDH3_9GAMM</name>
<evidence type="ECO:0000256" key="7">
    <source>
        <dbReference type="SAM" id="Phobius"/>
    </source>
</evidence>
<feature type="transmembrane region" description="Helical" evidence="7">
    <location>
        <begin position="361"/>
        <end position="383"/>
    </location>
</feature>
<dbReference type="Proteomes" id="UP000439994">
    <property type="component" value="Unassembled WGS sequence"/>
</dbReference>
<feature type="domain" description="ABC3 transporter permease C-terminal" evidence="8">
    <location>
        <begin position="282"/>
        <end position="394"/>
    </location>
</feature>
<keyword evidence="3 7" id="KW-0812">Transmembrane</keyword>
<dbReference type="PANTHER" id="PTHR30572">
    <property type="entry name" value="MEMBRANE COMPONENT OF TRANSPORTER-RELATED"/>
    <property type="match status" value="1"/>
</dbReference>
<dbReference type="GO" id="GO:0005886">
    <property type="term" value="C:plasma membrane"/>
    <property type="evidence" value="ECO:0007669"/>
    <property type="project" value="UniProtKB-SubCell"/>
</dbReference>
<dbReference type="PANTHER" id="PTHR30572:SF4">
    <property type="entry name" value="ABC TRANSPORTER PERMEASE YTRF"/>
    <property type="match status" value="1"/>
</dbReference>
<evidence type="ECO:0000256" key="2">
    <source>
        <dbReference type="ARBA" id="ARBA00022475"/>
    </source>
</evidence>
<feature type="domain" description="MacB-like periplasmic core" evidence="9">
    <location>
        <begin position="75"/>
        <end position="245"/>
    </location>
</feature>
<dbReference type="Pfam" id="PF02687">
    <property type="entry name" value="FtsX"/>
    <property type="match status" value="1"/>
</dbReference>
<evidence type="ECO:0000313" key="10">
    <source>
        <dbReference type="EMBL" id="MUH72381.1"/>
    </source>
</evidence>
<dbReference type="AlphaFoldDB" id="A0A6N8FDH3"/>
<feature type="transmembrane region" description="Helical" evidence="7">
    <location>
        <begin position="275"/>
        <end position="303"/>
    </location>
</feature>
<dbReference type="RefSeq" id="WP_155695564.1">
    <property type="nucleotide sequence ID" value="NZ_WOCD01000003.1"/>
</dbReference>
<dbReference type="Pfam" id="PF12704">
    <property type="entry name" value="MacB_PCD"/>
    <property type="match status" value="1"/>
</dbReference>
<evidence type="ECO:0000256" key="5">
    <source>
        <dbReference type="ARBA" id="ARBA00023136"/>
    </source>
</evidence>
<dbReference type="GO" id="GO:0022857">
    <property type="term" value="F:transmembrane transporter activity"/>
    <property type="evidence" value="ECO:0007669"/>
    <property type="project" value="TreeGrafter"/>
</dbReference>
<dbReference type="InterPro" id="IPR050250">
    <property type="entry name" value="Macrolide_Exporter_MacB"/>
</dbReference>
<accession>A0A6N8FDH3</accession>
<evidence type="ECO:0000256" key="4">
    <source>
        <dbReference type="ARBA" id="ARBA00022989"/>
    </source>
</evidence>
<comment type="caution">
    <text evidence="10">The sequence shown here is derived from an EMBL/GenBank/DDBJ whole genome shotgun (WGS) entry which is preliminary data.</text>
</comment>
<evidence type="ECO:0000256" key="3">
    <source>
        <dbReference type="ARBA" id="ARBA00022692"/>
    </source>
</evidence>
<keyword evidence="4 7" id="KW-1133">Transmembrane helix</keyword>
<dbReference type="EMBL" id="WOCD01000003">
    <property type="protein sequence ID" value="MUH72381.1"/>
    <property type="molecule type" value="Genomic_DNA"/>
</dbReference>
<evidence type="ECO:0000259" key="8">
    <source>
        <dbReference type="Pfam" id="PF02687"/>
    </source>
</evidence>
<feature type="transmembrane region" description="Helical" evidence="7">
    <location>
        <begin position="323"/>
        <end position="349"/>
    </location>
</feature>
<comment type="subcellular location">
    <subcellularLocation>
        <location evidence="1">Cell membrane</location>
        <topology evidence="1">Multi-pass membrane protein</topology>
    </subcellularLocation>
</comment>
<evidence type="ECO:0000256" key="6">
    <source>
        <dbReference type="ARBA" id="ARBA00038076"/>
    </source>
</evidence>
<proteinExistence type="inferred from homology"/>
<evidence type="ECO:0000313" key="11">
    <source>
        <dbReference type="Proteomes" id="UP000439994"/>
    </source>
</evidence>
<dbReference type="InterPro" id="IPR025857">
    <property type="entry name" value="MacB_PCD"/>
</dbReference>
<protein>
    <submittedName>
        <fullName evidence="10">FtsX-like permease family protein</fullName>
    </submittedName>
</protein>
<dbReference type="InterPro" id="IPR003838">
    <property type="entry name" value="ABC3_permease_C"/>
</dbReference>